<dbReference type="PANTHER" id="PTHR39201">
    <property type="entry name" value="EXPORTED PROTEIN-RELATED"/>
    <property type="match status" value="1"/>
</dbReference>
<dbReference type="Proteomes" id="UP000051580">
    <property type="component" value="Unassembled WGS sequence"/>
</dbReference>
<feature type="domain" description="Flavodoxin-like" evidence="1">
    <location>
        <begin position="8"/>
        <end position="123"/>
    </location>
</feature>
<dbReference type="InterPro" id="IPR008254">
    <property type="entry name" value="Flavodoxin/NO_synth"/>
</dbReference>
<dbReference type="Gene3D" id="3.40.50.360">
    <property type="match status" value="1"/>
</dbReference>
<evidence type="ECO:0000313" key="2">
    <source>
        <dbReference type="EMBL" id="KRL96236.1"/>
    </source>
</evidence>
<proteinExistence type="predicted"/>
<keyword evidence="3" id="KW-1185">Reference proteome</keyword>
<evidence type="ECO:0000259" key="1">
    <source>
        <dbReference type="Pfam" id="PF12682"/>
    </source>
</evidence>
<dbReference type="Pfam" id="PF12682">
    <property type="entry name" value="Flavodoxin_4"/>
    <property type="match status" value="1"/>
</dbReference>
<organism evidence="2 3">
    <name type="scientific">Levilactobacillus hammesii DSM 16381</name>
    <dbReference type="NCBI Taxonomy" id="1423753"/>
    <lineage>
        <taxon>Bacteria</taxon>
        <taxon>Bacillati</taxon>
        <taxon>Bacillota</taxon>
        <taxon>Bacilli</taxon>
        <taxon>Lactobacillales</taxon>
        <taxon>Lactobacillaceae</taxon>
        <taxon>Levilactobacillus</taxon>
    </lineage>
</organism>
<evidence type="ECO:0000313" key="3">
    <source>
        <dbReference type="Proteomes" id="UP000051580"/>
    </source>
</evidence>
<sequence length="157" mass="17327">MMAQTKTALVYFSVSGRTQTAAEAVGRYLQLTPAALTAKAPYPTSGFQQLVARTDAENDQDQLPEYVPLDVHHVETLYLGFPTWYHQPPRLIQNFLTTTDLAGKTVIPFVTSASSRVTESLPYLEKWADAGDFTIQDGFTANTPDEIAIGLKDDFPL</sequence>
<dbReference type="GO" id="GO:0016651">
    <property type="term" value="F:oxidoreductase activity, acting on NAD(P)H"/>
    <property type="evidence" value="ECO:0007669"/>
    <property type="project" value="UniProtKB-ARBA"/>
</dbReference>
<dbReference type="AlphaFoldDB" id="A0A0R1USU3"/>
<dbReference type="PATRIC" id="fig|1423753.3.peg.1958"/>
<dbReference type="OrthoDB" id="9806505at2"/>
<dbReference type="EMBL" id="AZFS01000039">
    <property type="protein sequence ID" value="KRL96236.1"/>
    <property type="molecule type" value="Genomic_DNA"/>
</dbReference>
<protein>
    <recommendedName>
        <fullName evidence="1">Flavodoxin-like domain-containing protein</fullName>
    </recommendedName>
</protein>
<accession>A0A0R1USU3</accession>
<dbReference type="GO" id="GO:0010181">
    <property type="term" value="F:FMN binding"/>
    <property type="evidence" value="ECO:0007669"/>
    <property type="project" value="InterPro"/>
</dbReference>
<dbReference type="SUPFAM" id="SSF52218">
    <property type="entry name" value="Flavoproteins"/>
    <property type="match status" value="1"/>
</dbReference>
<dbReference type="PANTHER" id="PTHR39201:SF1">
    <property type="entry name" value="FLAVODOXIN-LIKE DOMAIN-CONTAINING PROTEIN"/>
    <property type="match status" value="1"/>
</dbReference>
<gene>
    <name evidence="2" type="ORF">FD28_GL001863</name>
</gene>
<dbReference type="STRING" id="1423753.FD28_GL001863"/>
<comment type="caution">
    <text evidence="2">The sequence shown here is derived from an EMBL/GenBank/DDBJ whole genome shotgun (WGS) entry which is preliminary data.</text>
</comment>
<name>A0A0R1USU3_9LACO</name>
<reference evidence="2 3" key="1">
    <citation type="journal article" date="2015" name="Genome Announc.">
        <title>Expanding the biotechnology potential of lactobacilli through comparative genomics of 213 strains and associated genera.</title>
        <authorList>
            <person name="Sun Z."/>
            <person name="Harris H.M."/>
            <person name="McCann A."/>
            <person name="Guo C."/>
            <person name="Argimon S."/>
            <person name="Zhang W."/>
            <person name="Yang X."/>
            <person name="Jeffery I.B."/>
            <person name="Cooney J.C."/>
            <person name="Kagawa T.F."/>
            <person name="Liu W."/>
            <person name="Song Y."/>
            <person name="Salvetti E."/>
            <person name="Wrobel A."/>
            <person name="Rasinkangas P."/>
            <person name="Parkhill J."/>
            <person name="Rea M.C."/>
            <person name="O'Sullivan O."/>
            <person name="Ritari J."/>
            <person name="Douillard F.P."/>
            <person name="Paul Ross R."/>
            <person name="Yang R."/>
            <person name="Briner A.E."/>
            <person name="Felis G.E."/>
            <person name="de Vos W.M."/>
            <person name="Barrangou R."/>
            <person name="Klaenhammer T.R."/>
            <person name="Caufield P.W."/>
            <person name="Cui Y."/>
            <person name="Zhang H."/>
            <person name="O'Toole P.W."/>
        </authorList>
    </citation>
    <scope>NUCLEOTIDE SEQUENCE [LARGE SCALE GENOMIC DNA]</scope>
    <source>
        <strain evidence="2 3">DSM 16381</strain>
    </source>
</reference>
<dbReference type="InterPro" id="IPR029039">
    <property type="entry name" value="Flavoprotein-like_sf"/>
</dbReference>